<comment type="similarity">
    <text evidence="1 6">Belongs to the eukaryotic initiation factor 4E family.</text>
</comment>
<organism evidence="8 9">
    <name type="scientific">Dermatophagoides pteronyssinus</name>
    <name type="common">European house dust mite</name>
    <dbReference type="NCBI Taxonomy" id="6956"/>
    <lineage>
        <taxon>Eukaryota</taxon>
        <taxon>Metazoa</taxon>
        <taxon>Ecdysozoa</taxon>
        <taxon>Arthropoda</taxon>
        <taxon>Chelicerata</taxon>
        <taxon>Arachnida</taxon>
        <taxon>Acari</taxon>
        <taxon>Acariformes</taxon>
        <taxon>Sarcoptiformes</taxon>
        <taxon>Astigmata</taxon>
        <taxon>Psoroptidia</taxon>
        <taxon>Analgoidea</taxon>
        <taxon>Pyroglyphidae</taxon>
        <taxon>Dermatophagoidinae</taxon>
        <taxon>Dermatophagoides</taxon>
    </lineage>
</organism>
<dbReference type="GO" id="GO:0003743">
    <property type="term" value="F:translation initiation factor activity"/>
    <property type="evidence" value="ECO:0007669"/>
    <property type="project" value="UniProtKB-KW"/>
</dbReference>
<keyword evidence="5 6" id="KW-0648">Protein biosynthesis</keyword>
<dbReference type="Proteomes" id="UP000515146">
    <property type="component" value="Unplaced"/>
</dbReference>
<gene>
    <name evidence="9" type="primary">LOC113797962</name>
</gene>
<evidence type="ECO:0000256" key="3">
    <source>
        <dbReference type="ARBA" id="ARBA00022845"/>
    </source>
</evidence>
<dbReference type="GO" id="GO:0016301">
    <property type="term" value="F:kinase activity"/>
    <property type="evidence" value="ECO:0007669"/>
    <property type="project" value="UniProtKB-KW"/>
</dbReference>
<keyword evidence="9" id="KW-0808">Transferase</keyword>
<dbReference type="InParanoid" id="A0A6P6YG58"/>
<protein>
    <submittedName>
        <fullName evidence="9">Probable cyclin-dependent serine/threonine-protein kinase DDB_G0292550</fullName>
    </submittedName>
</protein>
<dbReference type="Gene3D" id="3.30.760.10">
    <property type="entry name" value="RNA Cap, Translation Initiation Factor Eif4e"/>
    <property type="match status" value="1"/>
</dbReference>
<dbReference type="PANTHER" id="PTHR11960:SF8">
    <property type="entry name" value="EUKARYOTIC TRANSLATION INITIATION FACTOR 4E1-RELATED"/>
    <property type="match status" value="1"/>
</dbReference>
<dbReference type="OrthoDB" id="590761at2759"/>
<accession>A0A6P6YG58</accession>
<evidence type="ECO:0000256" key="4">
    <source>
        <dbReference type="ARBA" id="ARBA00022884"/>
    </source>
</evidence>
<dbReference type="RefSeq" id="XP_027204237.1">
    <property type="nucleotide sequence ID" value="XM_027348436.1"/>
</dbReference>
<keyword evidence="3" id="KW-0810">Translation regulation</keyword>
<dbReference type="PANTHER" id="PTHR11960">
    <property type="entry name" value="EUKARYOTIC TRANSLATION INITIATION FACTOR 4E RELATED"/>
    <property type="match status" value="1"/>
</dbReference>
<keyword evidence="8" id="KW-1185">Reference proteome</keyword>
<evidence type="ECO:0000313" key="8">
    <source>
        <dbReference type="Proteomes" id="UP000515146"/>
    </source>
</evidence>
<reference evidence="9" key="1">
    <citation type="submission" date="2025-08" db="UniProtKB">
        <authorList>
            <consortium name="RefSeq"/>
        </authorList>
    </citation>
    <scope>IDENTIFICATION</scope>
    <source>
        <strain evidence="9">Airmid</strain>
    </source>
</reference>
<evidence type="ECO:0000256" key="5">
    <source>
        <dbReference type="ARBA" id="ARBA00022917"/>
    </source>
</evidence>
<feature type="region of interest" description="Disordered" evidence="7">
    <location>
        <begin position="44"/>
        <end position="77"/>
    </location>
</feature>
<keyword evidence="9" id="KW-0418">Kinase</keyword>
<feature type="region of interest" description="Disordered" evidence="7">
    <location>
        <begin position="105"/>
        <end position="125"/>
    </location>
</feature>
<dbReference type="KEGG" id="dpte:113797962"/>
<feature type="compositionally biased region" description="Low complexity" evidence="7">
    <location>
        <begin position="109"/>
        <end position="120"/>
    </location>
</feature>
<evidence type="ECO:0000313" key="9">
    <source>
        <dbReference type="RefSeq" id="XP_027204237.1"/>
    </source>
</evidence>
<dbReference type="GO" id="GO:0006417">
    <property type="term" value="P:regulation of translation"/>
    <property type="evidence" value="ECO:0007669"/>
    <property type="project" value="UniProtKB-KW"/>
</dbReference>
<evidence type="ECO:0000256" key="1">
    <source>
        <dbReference type="ARBA" id="ARBA00009860"/>
    </source>
</evidence>
<dbReference type="GO" id="GO:0016281">
    <property type="term" value="C:eukaryotic translation initiation factor 4F complex"/>
    <property type="evidence" value="ECO:0007669"/>
    <property type="project" value="TreeGrafter"/>
</dbReference>
<evidence type="ECO:0000256" key="6">
    <source>
        <dbReference type="RuleBase" id="RU004374"/>
    </source>
</evidence>
<keyword evidence="4 6" id="KW-0694">RNA-binding</keyword>
<sequence>MMNDQCNNMIVEEGEEMEKERIEDDDVGVGVGIDVGWRSINDRPNHHQQHHHNNHHNYMNDDDDNQNHMKDQRNNNSCKTKNYPYFTIILRQKLPILMTTTKNNDETNKMTTTTTTLTNRNNDDACCEKNKVKNLSLTDENDDEKGEQNKQRSIHNSLDDFEFTTAWQIWLLNDSNEHFSGDWNVKKYGSASKMARKFWSTYTELQCLPTNENPLSTVMIFRESIEPKWEDKCNAGGGRWFFDINYNSPSSLSSSSLSSSVLNYHHQQLSQQHQQQSINQQQENFFISKNFWTECLQLIMSGSLDQYDDHIVGMILNLKPSKYRISLWIRSSTNFDQIIELGKQLRKRLNLQCQIKYELHTENDVNNNNNNNGVGSMASNSISTTTTTPAMYSVDCINNNNDNNNSTMNDIINNKNQT</sequence>
<dbReference type="SUPFAM" id="SSF55418">
    <property type="entry name" value="eIF4e-like"/>
    <property type="match status" value="1"/>
</dbReference>
<dbReference type="InterPro" id="IPR023398">
    <property type="entry name" value="TIF_eIF4e-like"/>
</dbReference>
<feature type="compositionally biased region" description="Basic residues" evidence="7">
    <location>
        <begin position="46"/>
        <end position="55"/>
    </location>
</feature>
<evidence type="ECO:0000256" key="7">
    <source>
        <dbReference type="SAM" id="MobiDB-lite"/>
    </source>
</evidence>
<proteinExistence type="inferred from homology"/>
<dbReference type="InterPro" id="IPR001040">
    <property type="entry name" value="TIF_eIF_4E"/>
</dbReference>
<name>A0A6P6YG58_DERPT</name>
<evidence type="ECO:0000256" key="2">
    <source>
        <dbReference type="ARBA" id="ARBA00022540"/>
    </source>
</evidence>
<dbReference type="AlphaFoldDB" id="A0A6P6YG58"/>
<dbReference type="Pfam" id="PF01652">
    <property type="entry name" value="IF4E"/>
    <property type="match status" value="1"/>
</dbReference>
<keyword evidence="2 6" id="KW-0396">Initiation factor</keyword>
<dbReference type="GO" id="GO:0000340">
    <property type="term" value="F:RNA 7-methylguanosine cap binding"/>
    <property type="evidence" value="ECO:0007669"/>
    <property type="project" value="TreeGrafter"/>
</dbReference>
<dbReference type="OMA" id="NDDACCE"/>